<dbReference type="PANTHER" id="PTHR47339">
    <property type="entry name" value="CELL DIVISION CONTROL PROTEIN 24"/>
    <property type="match status" value="1"/>
</dbReference>
<dbReference type="SUPFAM" id="SSF54277">
    <property type="entry name" value="CAD &amp; PB1 domains"/>
    <property type="match status" value="1"/>
</dbReference>
<dbReference type="Proteomes" id="UP001230504">
    <property type="component" value="Unassembled WGS sequence"/>
</dbReference>
<dbReference type="Gene3D" id="1.20.900.10">
    <property type="entry name" value="Dbl homology (DH) domain"/>
    <property type="match status" value="1"/>
</dbReference>
<dbReference type="PANTHER" id="PTHR47339:SF1">
    <property type="entry name" value="CELL DIVISION CONTROL PROTEIN 24"/>
    <property type="match status" value="1"/>
</dbReference>
<dbReference type="PROSITE" id="PS51745">
    <property type="entry name" value="PB1"/>
    <property type="match status" value="1"/>
</dbReference>
<name>A0AAD8V3F2_9PEZI</name>
<dbReference type="CDD" id="cd05992">
    <property type="entry name" value="PB1"/>
    <property type="match status" value="1"/>
</dbReference>
<feature type="compositionally biased region" description="Polar residues" evidence="2">
    <location>
        <begin position="860"/>
        <end position="874"/>
    </location>
</feature>
<evidence type="ECO:0000313" key="5">
    <source>
        <dbReference type="EMBL" id="KAK1585818.1"/>
    </source>
</evidence>
<dbReference type="InterPro" id="IPR035899">
    <property type="entry name" value="DBL_dom_sf"/>
</dbReference>
<sequence>MAHAPLLRTNTAPVFQQPDGIGSLTNTMSNAPRASQLSGSTAFTSSASLASFNSASTVTPPHNGGPVVATANIINQKADASRSLYQICMSLKQRLSQVPNFDPYLQQLDPNDPVESLWSLFRTGYPLLDIYNALQPEKPLEIEEANANANDSKKAKIALFKFIQACLKDLGIPSAECFVISDVLGNDTTGFVKTTQVVNYVLDIAEQRGLLQQLQPYPDDDLPLEPGSKLSYRDHIVKELVDTERKYVQDLENLYDLKSSLETKGIITGDTIHQIFLNINAILDFQRRFLIRVETTNSMPKPVQQWGAPFVTYEESFDIYRPFIANQRKAAQVANQVFDQIKASGHPVAADFNTLDGFLLKPMQRLVKYPLLLKDLMKKSEDDAIKADLAAGIEAAERVLSKANEEVNRDLLDEALEDLRNRVDDWKNHRVEQFGRLLMHGVYTVVTGKSEQEKDYEIYLFECILLCCKEISANKSKDKKDKTRSTGPKMRNKNARLQLKGRIFMTNVTDVVSLAKPGKHRKSATHASGTNQGIGSYSVQIWWKGDPGVENFMIKYTNEEQMKKWAVALEAQRKENAPTKVSASPDHAAPDFAWTRDNAAKLENPYLNQQDEDDDDELWPAASAPAQFPPPTQSTGGSMLPRNASSTSLRQRAATGESLAGMVRVPPPRFPLPQPPAPLSLTTQVLPSGATSPGGRGGDSYFSPVAESPVSSRTSTASTMFPNPGYQFPKSLTPQPGSGWDDPNQRYTAPAMPRAPSRDGSQQRNPRGPSLPAMASNSQSAAQQQRSRSYSTPDINGPGGIRRTQGGTPIPAVPGIPSHLHPAHDQNIPRSQTGSPRTNDVPIRTNTQSPGTQRERQYGHHQSGSYGGTMSQFPAQPIYPRQGTPNSGHDRQLSIDAAASMNAMLSPPPGSGISGSSSNPLASPELPIPTQLKVKVNFVDSGNYVTLVVAFNITYQSLIDRIDAKLARFTSSSISKGMLKLRYQDEDGDFVTIASDDDIQIAFIEWREGARNTAPGGVGEIELFCVGETA</sequence>
<feature type="compositionally biased region" description="Polar residues" evidence="2">
    <location>
        <begin position="682"/>
        <end position="691"/>
    </location>
</feature>
<dbReference type="GO" id="GO:0043332">
    <property type="term" value="C:mating projection tip"/>
    <property type="evidence" value="ECO:0007669"/>
    <property type="project" value="TreeGrafter"/>
</dbReference>
<keyword evidence="1" id="KW-0175">Coiled coil</keyword>
<reference evidence="5" key="1">
    <citation type="submission" date="2021-06" db="EMBL/GenBank/DDBJ databases">
        <title>Comparative genomics, transcriptomics and evolutionary studies reveal genomic signatures of adaptation to plant cell wall in hemibiotrophic fungi.</title>
        <authorList>
            <consortium name="DOE Joint Genome Institute"/>
            <person name="Baroncelli R."/>
            <person name="Diaz J.F."/>
            <person name="Benocci T."/>
            <person name="Peng M."/>
            <person name="Battaglia E."/>
            <person name="Haridas S."/>
            <person name="Andreopoulos W."/>
            <person name="Labutti K."/>
            <person name="Pangilinan J."/>
            <person name="Floch G.L."/>
            <person name="Makela M.R."/>
            <person name="Henrissat B."/>
            <person name="Grigoriev I.V."/>
            <person name="Crouch J.A."/>
            <person name="De Vries R.P."/>
            <person name="Sukno S.A."/>
            <person name="Thon M.R."/>
        </authorList>
    </citation>
    <scope>NUCLEOTIDE SEQUENCE</scope>
    <source>
        <strain evidence="5">CBS 125086</strain>
    </source>
</reference>
<gene>
    <name evidence="5" type="ORF">LY79DRAFT_580848</name>
</gene>
<dbReference type="Pfam" id="PF00621">
    <property type="entry name" value="RhoGEF"/>
    <property type="match status" value="1"/>
</dbReference>
<proteinExistence type="predicted"/>
<keyword evidence="6" id="KW-1185">Reference proteome</keyword>
<dbReference type="SUPFAM" id="SSF48065">
    <property type="entry name" value="DBL homology domain (DH-domain)"/>
    <property type="match status" value="1"/>
</dbReference>
<dbReference type="AlphaFoldDB" id="A0AAD8V3F2"/>
<dbReference type="InterPro" id="IPR001849">
    <property type="entry name" value="PH_domain"/>
</dbReference>
<dbReference type="GO" id="GO:0005737">
    <property type="term" value="C:cytoplasm"/>
    <property type="evidence" value="ECO:0007669"/>
    <property type="project" value="TreeGrafter"/>
</dbReference>
<dbReference type="SMART" id="SM00666">
    <property type="entry name" value="PB1"/>
    <property type="match status" value="1"/>
</dbReference>
<feature type="coiled-coil region" evidence="1">
    <location>
        <begin position="386"/>
        <end position="429"/>
    </location>
</feature>
<dbReference type="InterPro" id="IPR053793">
    <property type="entry name" value="PB1-like"/>
</dbReference>
<dbReference type="PROSITE" id="PS50010">
    <property type="entry name" value="DH_2"/>
    <property type="match status" value="1"/>
</dbReference>
<comment type="caution">
    <text evidence="5">The sequence shown here is derived from an EMBL/GenBank/DDBJ whole genome shotgun (WGS) entry which is preliminary data.</text>
</comment>
<dbReference type="FunFam" id="3.10.20.90:FF:000176">
    <property type="entry name" value="Rho guanyl nucleotide exchange factor"/>
    <property type="match status" value="1"/>
</dbReference>
<dbReference type="InterPro" id="IPR000270">
    <property type="entry name" value="PB1_dom"/>
</dbReference>
<protein>
    <submittedName>
        <fullName evidence="5">CDC24 calponin</fullName>
    </submittedName>
</protein>
<accession>A0AAD8V3F2</accession>
<dbReference type="SMART" id="SM00325">
    <property type="entry name" value="RhoGEF"/>
    <property type="match status" value="1"/>
</dbReference>
<dbReference type="InterPro" id="IPR053026">
    <property type="entry name" value="CDC42_GEF"/>
</dbReference>
<dbReference type="SUPFAM" id="SSF50729">
    <property type="entry name" value="PH domain-like"/>
    <property type="match status" value="1"/>
</dbReference>
<feature type="region of interest" description="Disordered" evidence="2">
    <location>
        <begin position="1"/>
        <end position="37"/>
    </location>
</feature>
<dbReference type="CDD" id="cd00014">
    <property type="entry name" value="CH_SF"/>
    <property type="match status" value="1"/>
</dbReference>
<dbReference type="Gene3D" id="2.30.29.30">
    <property type="entry name" value="Pleckstrin-homology domain (PH domain)/Phosphotyrosine-binding domain (PTB)"/>
    <property type="match status" value="1"/>
</dbReference>
<dbReference type="GO" id="GO:0005634">
    <property type="term" value="C:nucleus"/>
    <property type="evidence" value="ECO:0007669"/>
    <property type="project" value="TreeGrafter"/>
</dbReference>
<evidence type="ECO:0000256" key="1">
    <source>
        <dbReference type="SAM" id="Coils"/>
    </source>
</evidence>
<feature type="compositionally biased region" description="Polar residues" evidence="2">
    <location>
        <begin position="828"/>
        <end position="852"/>
    </location>
</feature>
<dbReference type="InterPro" id="IPR000219">
    <property type="entry name" value="DH_dom"/>
</dbReference>
<dbReference type="PROSITE" id="PS00741">
    <property type="entry name" value="DH_1"/>
    <property type="match status" value="1"/>
</dbReference>
<dbReference type="Pfam" id="PF06395">
    <property type="entry name" value="CDC24"/>
    <property type="match status" value="1"/>
</dbReference>
<dbReference type="Pfam" id="PF15411">
    <property type="entry name" value="PH_10"/>
    <property type="match status" value="1"/>
</dbReference>
<dbReference type="SMART" id="SM00233">
    <property type="entry name" value="PH"/>
    <property type="match status" value="1"/>
</dbReference>
<feature type="compositionally biased region" description="Polar residues" evidence="2">
    <location>
        <begin position="23"/>
        <end position="36"/>
    </location>
</feature>
<dbReference type="Gene3D" id="3.10.20.90">
    <property type="entry name" value="Phosphatidylinositol 3-kinase Catalytic Subunit, Chain A, domain 1"/>
    <property type="match status" value="1"/>
</dbReference>
<feature type="compositionally biased region" description="Pro residues" evidence="2">
    <location>
        <begin position="665"/>
        <end position="678"/>
    </location>
</feature>
<feature type="domain" description="PB1" evidence="4">
    <location>
        <begin position="931"/>
        <end position="1028"/>
    </location>
</feature>
<feature type="domain" description="DH" evidence="3">
    <location>
        <begin position="232"/>
        <end position="406"/>
    </location>
</feature>
<dbReference type="InterPro" id="IPR010481">
    <property type="entry name" value="Cdc24/Scd1_N"/>
</dbReference>
<dbReference type="GO" id="GO:0035556">
    <property type="term" value="P:intracellular signal transduction"/>
    <property type="evidence" value="ECO:0007669"/>
    <property type="project" value="InterPro"/>
</dbReference>
<organism evidence="5 6">
    <name type="scientific">Colletotrichum navitas</name>
    <dbReference type="NCBI Taxonomy" id="681940"/>
    <lineage>
        <taxon>Eukaryota</taxon>
        <taxon>Fungi</taxon>
        <taxon>Dikarya</taxon>
        <taxon>Ascomycota</taxon>
        <taxon>Pezizomycotina</taxon>
        <taxon>Sordariomycetes</taxon>
        <taxon>Hypocreomycetidae</taxon>
        <taxon>Glomerellales</taxon>
        <taxon>Glomerellaceae</taxon>
        <taxon>Colletotrichum</taxon>
        <taxon>Colletotrichum graminicola species complex</taxon>
    </lineage>
</organism>
<dbReference type="CDD" id="cd13246">
    <property type="entry name" value="PH_Scd1"/>
    <property type="match status" value="1"/>
</dbReference>
<feature type="compositionally biased region" description="Polar residues" evidence="2">
    <location>
        <begin position="709"/>
        <end position="721"/>
    </location>
</feature>
<dbReference type="GO" id="GO:0000935">
    <property type="term" value="C:division septum"/>
    <property type="evidence" value="ECO:0007669"/>
    <property type="project" value="TreeGrafter"/>
</dbReference>
<evidence type="ECO:0000256" key="2">
    <source>
        <dbReference type="SAM" id="MobiDB-lite"/>
    </source>
</evidence>
<feature type="region of interest" description="Disordered" evidence="2">
    <location>
        <begin position="609"/>
        <end position="922"/>
    </location>
</feature>
<dbReference type="EMBL" id="JAHLJV010000041">
    <property type="protein sequence ID" value="KAK1585818.1"/>
    <property type="molecule type" value="Genomic_DNA"/>
</dbReference>
<feature type="compositionally biased region" description="Low complexity" evidence="2">
    <location>
        <begin position="773"/>
        <end position="791"/>
    </location>
</feature>
<dbReference type="GO" id="GO:0005085">
    <property type="term" value="F:guanyl-nucleotide exchange factor activity"/>
    <property type="evidence" value="ECO:0007669"/>
    <property type="project" value="InterPro"/>
</dbReference>
<dbReference type="CDD" id="cd00160">
    <property type="entry name" value="RhoGEF"/>
    <property type="match status" value="1"/>
</dbReference>
<dbReference type="GO" id="GO:0030010">
    <property type="term" value="P:establishment of cell polarity"/>
    <property type="evidence" value="ECO:0007669"/>
    <property type="project" value="TreeGrafter"/>
</dbReference>
<dbReference type="InterPro" id="IPR033511">
    <property type="entry name" value="Cdc24/Scd1_PH_dom"/>
</dbReference>
<dbReference type="Pfam" id="PF00564">
    <property type="entry name" value="PB1"/>
    <property type="match status" value="1"/>
</dbReference>
<dbReference type="InterPro" id="IPR001331">
    <property type="entry name" value="GDS_CDC24_CS"/>
</dbReference>
<evidence type="ECO:0000259" key="4">
    <source>
        <dbReference type="PROSITE" id="PS51745"/>
    </source>
</evidence>
<dbReference type="InterPro" id="IPR011993">
    <property type="entry name" value="PH-like_dom_sf"/>
</dbReference>
<dbReference type="RefSeq" id="XP_060412814.1">
    <property type="nucleotide sequence ID" value="XM_060560142.1"/>
</dbReference>
<evidence type="ECO:0000313" key="6">
    <source>
        <dbReference type="Proteomes" id="UP001230504"/>
    </source>
</evidence>
<dbReference type="GeneID" id="85444382"/>
<evidence type="ECO:0000259" key="3">
    <source>
        <dbReference type="PROSITE" id="PS50010"/>
    </source>
</evidence>
<dbReference type="GO" id="GO:0031106">
    <property type="term" value="P:septin ring organization"/>
    <property type="evidence" value="ECO:0007669"/>
    <property type="project" value="TreeGrafter"/>
</dbReference>